<feature type="region of interest" description="Disordered" evidence="1">
    <location>
        <begin position="20"/>
        <end position="64"/>
    </location>
</feature>
<evidence type="ECO:0000313" key="2">
    <source>
        <dbReference type="EMBL" id="CAE6464676.1"/>
    </source>
</evidence>
<feature type="compositionally biased region" description="Polar residues" evidence="1">
    <location>
        <begin position="116"/>
        <end position="126"/>
    </location>
</feature>
<dbReference type="AlphaFoldDB" id="A0A8H3BT83"/>
<feature type="compositionally biased region" description="Low complexity" evidence="1">
    <location>
        <begin position="229"/>
        <end position="242"/>
    </location>
</feature>
<dbReference type="EMBL" id="CAJMWS010000812">
    <property type="protein sequence ID" value="CAE6464676.1"/>
    <property type="molecule type" value="Genomic_DNA"/>
</dbReference>
<protein>
    <submittedName>
        <fullName evidence="2">Uncharacterized protein</fullName>
    </submittedName>
</protein>
<proteinExistence type="predicted"/>
<comment type="caution">
    <text evidence="2">The sequence shown here is derived from an EMBL/GenBank/DDBJ whole genome shotgun (WGS) entry which is preliminary data.</text>
</comment>
<gene>
    <name evidence="2" type="ORF">RDB_LOCUS164747</name>
</gene>
<feature type="compositionally biased region" description="Basic residues" evidence="1">
    <location>
        <begin position="28"/>
        <end position="37"/>
    </location>
</feature>
<accession>A0A8H3BT83</accession>
<feature type="compositionally biased region" description="Low complexity" evidence="1">
    <location>
        <begin position="102"/>
        <end position="115"/>
    </location>
</feature>
<organism evidence="2 3">
    <name type="scientific">Rhizoctonia solani</name>
    <dbReference type="NCBI Taxonomy" id="456999"/>
    <lineage>
        <taxon>Eukaryota</taxon>
        <taxon>Fungi</taxon>
        <taxon>Dikarya</taxon>
        <taxon>Basidiomycota</taxon>
        <taxon>Agaricomycotina</taxon>
        <taxon>Agaricomycetes</taxon>
        <taxon>Cantharellales</taxon>
        <taxon>Ceratobasidiaceae</taxon>
        <taxon>Rhizoctonia</taxon>
    </lineage>
</organism>
<name>A0A8H3BT83_9AGAM</name>
<feature type="region of interest" description="Disordered" evidence="1">
    <location>
        <begin position="102"/>
        <end position="130"/>
    </location>
</feature>
<sequence>MERPPSEFKEILDERYVTINLQSDSHRPHGQHPRRKSFTPSMRRERPQLRSSPLAGASYSTDGAGNVIEHTSALEQEIARRRSMLPGINTEDLARLAALSPSTPTLSYSSSPNPSRQGSMEITSEPQMPRRARPSFISLAPQSSCESLVPPTPTSPTIRARHSSPHLAVVAKPSPQNPSPGPGPANWMTAAPAPSFSRMAVRGSGVVLPVKASSRAGEQIRLRSNPNRPAAIAATSSAQSQPPTKPRSLKSFRSMSRIFQGNAEAEDDRAIPAVPVSFSSPGPQSSASSFESGVSHREDRSHKRAPHSPVPVTPNGPISSERQPVPAIAESSRFSEDAEEGIVGLAQGQSKLGDRGSESQVKRIWSKIPKWCAHSQSAALFVGQIRIGMLYSFVVSCCASPYSFFIGDG</sequence>
<evidence type="ECO:0000313" key="3">
    <source>
        <dbReference type="Proteomes" id="UP000663846"/>
    </source>
</evidence>
<feature type="region of interest" description="Disordered" evidence="1">
    <location>
        <begin position="214"/>
        <end position="333"/>
    </location>
</feature>
<reference evidence="2" key="1">
    <citation type="submission" date="2021-01" db="EMBL/GenBank/DDBJ databases">
        <authorList>
            <person name="Kaushik A."/>
        </authorList>
    </citation>
    <scope>NUCLEOTIDE SEQUENCE</scope>
    <source>
        <strain evidence="2">AG1-1C</strain>
    </source>
</reference>
<feature type="compositionally biased region" description="Low complexity" evidence="1">
    <location>
        <begin position="277"/>
        <end position="293"/>
    </location>
</feature>
<evidence type="ECO:0000256" key="1">
    <source>
        <dbReference type="SAM" id="MobiDB-lite"/>
    </source>
</evidence>
<dbReference type="Proteomes" id="UP000663846">
    <property type="component" value="Unassembled WGS sequence"/>
</dbReference>